<name>R4U205_9MOLU</name>
<proteinExistence type="predicted"/>
<dbReference type="KEGG" id="scr:SCHRY_v1c07960"/>
<organism evidence="1 2">
    <name type="scientific">Spiroplasma chrysopicola DF-1</name>
    <dbReference type="NCBI Taxonomy" id="1276227"/>
    <lineage>
        <taxon>Bacteria</taxon>
        <taxon>Bacillati</taxon>
        <taxon>Mycoplasmatota</taxon>
        <taxon>Mollicutes</taxon>
        <taxon>Entomoplasmatales</taxon>
        <taxon>Spiroplasmataceae</taxon>
        <taxon>Spiroplasma</taxon>
    </lineage>
</organism>
<dbReference type="HOGENOM" id="CLU_3122821_0_0_14"/>
<dbReference type="EMBL" id="CP005077">
    <property type="protein sequence ID" value="AGM25372.1"/>
    <property type="molecule type" value="Genomic_DNA"/>
</dbReference>
<dbReference type="AlphaFoldDB" id="R4U205"/>
<protein>
    <submittedName>
        <fullName evidence="1">Uncharacterized protein</fullName>
    </submittedName>
</protein>
<accession>R4U205</accession>
<dbReference type="RefSeq" id="WP_016339193.1">
    <property type="nucleotide sequence ID" value="NC_021280.1"/>
</dbReference>
<keyword evidence="2" id="KW-1185">Reference proteome</keyword>
<gene>
    <name evidence="1" type="ORF">SCHRY_v1c07960</name>
</gene>
<reference evidence="1 2" key="1">
    <citation type="journal article" date="2013" name="Genome Biol. Evol.">
        <title>Complete genomes of two dipteran-associated spiroplasmas provided insights into the origin, dynamics, and impacts of viral invasion in spiroplasma.</title>
        <authorList>
            <person name="Ku C."/>
            <person name="Lo W.S."/>
            <person name="Chen L.L."/>
            <person name="Kuo C.H."/>
        </authorList>
    </citation>
    <scope>NUCLEOTIDE SEQUENCE [LARGE SCALE GENOMIC DNA]</scope>
    <source>
        <strain evidence="1 2">DF-1</strain>
    </source>
</reference>
<dbReference type="PATRIC" id="fig|1276227.3.peg.805"/>
<evidence type="ECO:0000313" key="1">
    <source>
        <dbReference type="EMBL" id="AGM25372.1"/>
    </source>
</evidence>
<dbReference type="Proteomes" id="UP000013964">
    <property type="component" value="Chromosome"/>
</dbReference>
<sequence>MDVNVLQTILAKKKITTKGQFVFKLIRNVLTTLFIDENYQSLLQAVYKII</sequence>
<dbReference type="STRING" id="1276227.SCHRY_v1c07960"/>
<evidence type="ECO:0000313" key="2">
    <source>
        <dbReference type="Proteomes" id="UP000013964"/>
    </source>
</evidence>